<evidence type="ECO:0000256" key="1">
    <source>
        <dbReference type="SAM" id="Phobius"/>
    </source>
</evidence>
<feature type="transmembrane region" description="Helical" evidence="1">
    <location>
        <begin position="81"/>
        <end position="109"/>
    </location>
</feature>
<feature type="transmembrane region" description="Helical" evidence="1">
    <location>
        <begin position="52"/>
        <end position="69"/>
    </location>
</feature>
<evidence type="ECO:0000313" key="2">
    <source>
        <dbReference type="EMBL" id="KKK38743.1"/>
    </source>
</evidence>
<gene>
    <name evidence="2" type="ORF">WQ57_07080</name>
</gene>
<organism evidence="2 3">
    <name type="scientific">Mesobacillus campisalis</name>
    <dbReference type="NCBI Taxonomy" id="1408103"/>
    <lineage>
        <taxon>Bacteria</taxon>
        <taxon>Bacillati</taxon>
        <taxon>Bacillota</taxon>
        <taxon>Bacilli</taxon>
        <taxon>Bacillales</taxon>
        <taxon>Bacillaceae</taxon>
        <taxon>Mesobacillus</taxon>
    </lineage>
</organism>
<reference evidence="2 3" key="1">
    <citation type="submission" date="2015-04" db="EMBL/GenBank/DDBJ databases">
        <title>Taxonomic description and genome sequence of Bacillus campisalis sp. nov., a novel member of the genus Bacillus isolated from solar saltern.</title>
        <authorList>
            <person name="Mathan Kumar R."/>
            <person name="Kaur G."/>
            <person name="Kumar A."/>
            <person name="Singh N.K."/>
            <person name="Kaur N."/>
            <person name="Kumar N."/>
            <person name="Mayilraj S."/>
        </authorList>
    </citation>
    <scope>NUCLEOTIDE SEQUENCE [LARGE SCALE GENOMIC DNA]</scope>
    <source>
        <strain evidence="2 3">SA2-6</strain>
    </source>
</reference>
<feature type="transmembrane region" description="Helical" evidence="1">
    <location>
        <begin position="7"/>
        <end position="32"/>
    </location>
</feature>
<keyword evidence="1" id="KW-1133">Transmembrane helix</keyword>
<evidence type="ECO:0000313" key="3">
    <source>
        <dbReference type="Proteomes" id="UP000034166"/>
    </source>
</evidence>
<dbReference type="Proteomes" id="UP000034166">
    <property type="component" value="Unassembled WGS sequence"/>
</dbReference>
<comment type="caution">
    <text evidence="2">The sequence shown here is derived from an EMBL/GenBank/DDBJ whole genome shotgun (WGS) entry which is preliminary data.</text>
</comment>
<keyword evidence="3" id="KW-1185">Reference proteome</keyword>
<sequence length="110" mass="12894">MEEFVTYFLDFIGLWWAFQWGYALTVLVLGSVIVDYYDWGTWENPQNALQKIINFLMAFLFGFGPYFYKKFRKYNWLVRRLALLGVLIVGGIAAILAFLAIEAVLNFLFL</sequence>
<dbReference type="PATRIC" id="fig|1408103.3.peg.1592"/>
<protein>
    <submittedName>
        <fullName evidence="2">Uncharacterized protein</fullName>
    </submittedName>
</protein>
<keyword evidence="1" id="KW-0812">Transmembrane</keyword>
<proteinExistence type="predicted"/>
<dbReference type="AlphaFoldDB" id="A0A0M2SX51"/>
<dbReference type="EMBL" id="LAYY01000006">
    <property type="protein sequence ID" value="KKK38743.1"/>
    <property type="molecule type" value="Genomic_DNA"/>
</dbReference>
<keyword evidence="1" id="KW-0472">Membrane</keyword>
<name>A0A0M2SX51_9BACI</name>
<accession>A0A0M2SX51</accession>